<dbReference type="EMBL" id="CP094929">
    <property type="protein sequence ID" value="UOM51750.1"/>
    <property type="molecule type" value="Genomic_DNA"/>
</dbReference>
<evidence type="ECO:0000256" key="5">
    <source>
        <dbReference type="ARBA" id="ARBA00022989"/>
    </source>
</evidence>
<dbReference type="PANTHER" id="PTHR30193">
    <property type="entry name" value="ABC TRANSPORTER PERMEASE PROTEIN"/>
    <property type="match status" value="1"/>
</dbReference>
<evidence type="ECO:0000256" key="2">
    <source>
        <dbReference type="ARBA" id="ARBA00022448"/>
    </source>
</evidence>
<dbReference type="Gene3D" id="1.10.3720.10">
    <property type="entry name" value="MetI-like"/>
    <property type="match status" value="1"/>
</dbReference>
<evidence type="ECO:0000259" key="8">
    <source>
        <dbReference type="PROSITE" id="PS50928"/>
    </source>
</evidence>
<dbReference type="InterPro" id="IPR000515">
    <property type="entry name" value="MetI-like"/>
</dbReference>
<feature type="transmembrane region" description="Helical" evidence="7">
    <location>
        <begin position="240"/>
        <end position="258"/>
    </location>
</feature>
<feature type="transmembrane region" description="Helical" evidence="7">
    <location>
        <begin position="69"/>
        <end position="91"/>
    </location>
</feature>
<dbReference type="Proteomes" id="UP000829708">
    <property type="component" value="Chromosome"/>
</dbReference>
<feature type="transmembrane region" description="Helical" evidence="7">
    <location>
        <begin position="103"/>
        <end position="124"/>
    </location>
</feature>
<keyword evidence="10" id="KW-1185">Reference proteome</keyword>
<evidence type="ECO:0000256" key="6">
    <source>
        <dbReference type="ARBA" id="ARBA00023136"/>
    </source>
</evidence>
<dbReference type="PROSITE" id="PS50928">
    <property type="entry name" value="ABC_TM1"/>
    <property type="match status" value="1"/>
</dbReference>
<evidence type="ECO:0000256" key="1">
    <source>
        <dbReference type="ARBA" id="ARBA00004651"/>
    </source>
</evidence>
<feature type="transmembrane region" description="Helical" evidence="7">
    <location>
        <begin position="207"/>
        <end position="233"/>
    </location>
</feature>
<keyword evidence="4 7" id="KW-0812">Transmembrane</keyword>
<organism evidence="9 10">
    <name type="scientific">Sphaerochaeta associata</name>
    <dbReference type="NCBI Taxonomy" id="1129264"/>
    <lineage>
        <taxon>Bacteria</taxon>
        <taxon>Pseudomonadati</taxon>
        <taxon>Spirochaetota</taxon>
        <taxon>Spirochaetia</taxon>
        <taxon>Spirochaetales</taxon>
        <taxon>Sphaerochaetaceae</taxon>
        <taxon>Sphaerochaeta</taxon>
    </lineage>
</organism>
<reference evidence="10" key="1">
    <citation type="journal article" date="2024" name="J Bioinform Genom">
        <title>Complete genome sequence of the type strain bacterium Sphaerochaeta associata GLS2t (VKM B-2742)t.</title>
        <authorList>
            <person name="Troshina O.Y."/>
            <person name="Tepeeva A.N."/>
            <person name="Arzamasceva V.O."/>
            <person name="Whitman W.B."/>
            <person name="Varghese N."/>
            <person name="Shapiro N."/>
            <person name="Woyke T."/>
            <person name="Kripides N.C."/>
            <person name="Vasilenko O.V."/>
        </authorList>
    </citation>
    <scope>NUCLEOTIDE SEQUENCE [LARGE SCALE GENOMIC DNA]</scope>
    <source>
        <strain evidence="10">GLS2T</strain>
    </source>
</reference>
<evidence type="ECO:0000313" key="10">
    <source>
        <dbReference type="Proteomes" id="UP000829708"/>
    </source>
</evidence>
<dbReference type="Pfam" id="PF00528">
    <property type="entry name" value="BPD_transp_1"/>
    <property type="match status" value="1"/>
</dbReference>
<gene>
    <name evidence="9" type="ORF">MUG09_03025</name>
</gene>
<keyword evidence="5 7" id="KW-1133">Transmembrane helix</keyword>
<keyword evidence="3" id="KW-1003">Cell membrane</keyword>
<dbReference type="InterPro" id="IPR051393">
    <property type="entry name" value="ABC_transporter_permease"/>
</dbReference>
<dbReference type="InterPro" id="IPR035906">
    <property type="entry name" value="MetI-like_sf"/>
</dbReference>
<keyword evidence="6 7" id="KW-0472">Membrane</keyword>
<evidence type="ECO:0000256" key="3">
    <source>
        <dbReference type="ARBA" id="ARBA00022475"/>
    </source>
</evidence>
<keyword evidence="2 7" id="KW-0813">Transport</keyword>
<evidence type="ECO:0000313" key="9">
    <source>
        <dbReference type="EMBL" id="UOM51750.1"/>
    </source>
</evidence>
<name>A0ABY4DCP6_9SPIR</name>
<comment type="subcellular location">
    <subcellularLocation>
        <location evidence="1 7">Cell membrane</location>
        <topology evidence="1 7">Multi-pass membrane protein</topology>
    </subcellularLocation>
</comment>
<accession>A0ABY4DCP6</accession>
<feature type="domain" description="ABC transmembrane type-1" evidence="8">
    <location>
        <begin position="65"/>
        <end position="279"/>
    </location>
</feature>
<dbReference type="RefSeq" id="WP_244773431.1">
    <property type="nucleotide sequence ID" value="NZ_CP094929.1"/>
</dbReference>
<evidence type="ECO:0000256" key="4">
    <source>
        <dbReference type="ARBA" id="ARBA00022692"/>
    </source>
</evidence>
<dbReference type="CDD" id="cd06261">
    <property type="entry name" value="TM_PBP2"/>
    <property type="match status" value="1"/>
</dbReference>
<sequence>MQRSRYPNWFLLPTILIFGFLFVIPTLTSFYYSLTDWNINRRVISFIGLENFRELFSDVKFRSTLGNTLTYSFSVTFVRNFLGLFLAILLNNAQLKGRNLFRTIIFLPYVIAPVVIGYLFTAIYNPAQGILNQSLRAFGMGFLAQDWLNDPNIALFSTIMTDVWRTTGFSMVIYLAGLQAIPHELYESAEIDGANGRWKLTNVTIPLLAPSITINVVLALIGTMKVFVMILVLTNGGPGYATEVINTYIMSTFSLGLYGSGTAANIILSFLIIVIALPVLLFLKKREVEL</sequence>
<dbReference type="PANTHER" id="PTHR30193:SF37">
    <property type="entry name" value="INNER MEMBRANE ABC TRANSPORTER PERMEASE PROTEIN YCJO"/>
    <property type="match status" value="1"/>
</dbReference>
<comment type="similarity">
    <text evidence="7">Belongs to the binding-protein-dependent transport system permease family.</text>
</comment>
<protein>
    <submittedName>
        <fullName evidence="9">Sugar ABC transporter permease</fullName>
    </submittedName>
</protein>
<proteinExistence type="inferred from homology"/>
<evidence type="ECO:0000256" key="7">
    <source>
        <dbReference type="RuleBase" id="RU363032"/>
    </source>
</evidence>
<feature type="transmembrane region" description="Helical" evidence="7">
    <location>
        <begin position="9"/>
        <end position="32"/>
    </location>
</feature>
<feature type="transmembrane region" description="Helical" evidence="7">
    <location>
        <begin position="264"/>
        <end position="283"/>
    </location>
</feature>
<dbReference type="SUPFAM" id="SSF161098">
    <property type="entry name" value="MetI-like"/>
    <property type="match status" value="1"/>
</dbReference>